<dbReference type="GO" id="GO:0016740">
    <property type="term" value="F:transferase activity"/>
    <property type="evidence" value="ECO:0007669"/>
    <property type="project" value="UniProtKB-KW"/>
</dbReference>
<keyword evidence="4" id="KW-0408">Iron</keyword>
<evidence type="ECO:0000259" key="6">
    <source>
        <dbReference type="Pfam" id="PF00535"/>
    </source>
</evidence>
<organism evidence="8">
    <name type="scientific">Desulfobacca acetoxidans</name>
    <dbReference type="NCBI Taxonomy" id="60893"/>
    <lineage>
        <taxon>Bacteria</taxon>
        <taxon>Pseudomonadati</taxon>
        <taxon>Thermodesulfobacteriota</taxon>
        <taxon>Desulfobaccia</taxon>
        <taxon>Desulfobaccales</taxon>
        <taxon>Desulfobaccaceae</taxon>
        <taxon>Desulfobacca</taxon>
    </lineage>
</organism>
<protein>
    <submittedName>
        <fullName evidence="8">Glycosyltransferase</fullName>
    </submittedName>
</protein>
<dbReference type="PANTHER" id="PTHR43685:SF2">
    <property type="entry name" value="GLYCOSYLTRANSFERASE 2-LIKE DOMAIN-CONTAINING PROTEIN"/>
    <property type="match status" value="1"/>
</dbReference>
<dbReference type="Gene3D" id="3.90.550.10">
    <property type="entry name" value="Spore Coat Polysaccharide Biosynthesis Protein SpsA, Chain A"/>
    <property type="match status" value="2"/>
</dbReference>
<comment type="cofactor">
    <cofactor evidence="1">
        <name>[4Fe-4S] cluster</name>
        <dbReference type="ChEBI" id="CHEBI:49883"/>
    </cofactor>
</comment>
<dbReference type="InterPro" id="IPR013785">
    <property type="entry name" value="Aldolase_TIM"/>
</dbReference>
<keyword evidence="5" id="KW-0411">Iron-sulfur</keyword>
<dbReference type="SFLD" id="SFLDS00029">
    <property type="entry name" value="Radical_SAM"/>
    <property type="match status" value="1"/>
</dbReference>
<dbReference type="EMBL" id="DTGR01000030">
    <property type="protein sequence ID" value="HHS28458.1"/>
    <property type="molecule type" value="Genomic_DNA"/>
</dbReference>
<keyword evidence="2" id="KW-0949">S-adenosyl-L-methionine</keyword>
<sequence>MKPFTYIVEVAGSCNLRCPSCPQGNLPQVGHPKGFMDVDLFRQIIDKIAHEPVSVQTVALYNWGEAFLHPRLPELIQIVKAHNFLCNVSSNFNYIHNLDEIIAARPDQLRISVSGFSQDRYQRTHKKGNIEVVKANMRTLRRILDCGASPTRVEVCYHQYLDNTGAELSQMSSFCRELGFPLLTVWAYLMPLEKNLDYFRGALPQKDIKLVDLLAVKPDQLREICLPYAETDCLLRSTQNVINADGSVALCCGTFDKKYTIAAQFLDVSQEDLQTCKSVHPLCGECMSHALHLISICQPFEAIDRAARENVALFAKSTLSISPKKKDSRKDQGPLISIGVPTYNGATFLRQTLDSLLSQNYENLEIIISDNASTDGTADICREYAEKDARIKFFANDENRGATYNFLRVLSLASGKYFMWASDHDLWQSTLLARAAAVLEDDPEVVLCYPRAERIDSQGHSLGLAANAMDTRGLSAVGRYVYLLNNISGGDMIYGLIRRQALRRLNPKTVWGVDQAILAGLALQGSFAHLPEPLFFWRKIRDESMEYRKKTVPLALDPKDSQGMLAMSMMELWRQLGEECLALVRGSSLSAAEKERLVQETKSCFTRRYGVRWPACSAPAEVRRGLKTTQAPVLPEAEATPSPAAPPLVSVIVTTQNHPERLVTAVQSVLGQTYRRHEIIVVNDGVPGAHPMVGWLKHQENITYVRHDRPRGLAAARNSGRKISRGKYLAYLNDDEIMYPDHLETLVTSLEGSRLQGA</sequence>
<evidence type="ECO:0000256" key="3">
    <source>
        <dbReference type="ARBA" id="ARBA00022723"/>
    </source>
</evidence>
<evidence type="ECO:0000313" key="8">
    <source>
        <dbReference type="EMBL" id="HHS28458.1"/>
    </source>
</evidence>
<dbReference type="CDD" id="cd01335">
    <property type="entry name" value="Radical_SAM"/>
    <property type="match status" value="1"/>
</dbReference>
<proteinExistence type="predicted"/>
<name>A0A7V6A1R0_9BACT</name>
<evidence type="ECO:0000256" key="5">
    <source>
        <dbReference type="ARBA" id="ARBA00023014"/>
    </source>
</evidence>
<feature type="domain" description="Radical SAM core" evidence="7">
    <location>
        <begin position="10"/>
        <end position="143"/>
    </location>
</feature>
<dbReference type="InterPro" id="IPR050834">
    <property type="entry name" value="Glycosyltransf_2"/>
</dbReference>
<dbReference type="AlphaFoldDB" id="A0A7V6A1R0"/>
<dbReference type="Pfam" id="PF00535">
    <property type="entry name" value="Glycos_transf_2"/>
    <property type="match status" value="2"/>
</dbReference>
<dbReference type="PANTHER" id="PTHR43685">
    <property type="entry name" value="GLYCOSYLTRANSFERASE"/>
    <property type="match status" value="1"/>
</dbReference>
<comment type="caution">
    <text evidence="8">The sequence shown here is derived from an EMBL/GenBank/DDBJ whole genome shotgun (WGS) entry which is preliminary data.</text>
</comment>
<dbReference type="InterPro" id="IPR058240">
    <property type="entry name" value="rSAM_sf"/>
</dbReference>
<dbReference type="Pfam" id="PF04055">
    <property type="entry name" value="Radical_SAM"/>
    <property type="match status" value="1"/>
</dbReference>
<dbReference type="SUPFAM" id="SSF102114">
    <property type="entry name" value="Radical SAM enzymes"/>
    <property type="match status" value="1"/>
</dbReference>
<dbReference type="InterPro" id="IPR001173">
    <property type="entry name" value="Glyco_trans_2-like"/>
</dbReference>
<dbReference type="GO" id="GO:0051536">
    <property type="term" value="F:iron-sulfur cluster binding"/>
    <property type="evidence" value="ECO:0007669"/>
    <property type="project" value="UniProtKB-KW"/>
</dbReference>
<dbReference type="CDD" id="cd00761">
    <property type="entry name" value="Glyco_tranf_GTA_type"/>
    <property type="match status" value="1"/>
</dbReference>
<gene>
    <name evidence="8" type="ORF">ENV52_01990</name>
</gene>
<dbReference type="InterPro" id="IPR007197">
    <property type="entry name" value="rSAM"/>
</dbReference>
<accession>A0A7V6A1R0</accession>
<evidence type="ECO:0000256" key="4">
    <source>
        <dbReference type="ARBA" id="ARBA00023004"/>
    </source>
</evidence>
<feature type="domain" description="Glycosyltransferase 2-like" evidence="6">
    <location>
        <begin position="337"/>
        <end position="459"/>
    </location>
</feature>
<keyword evidence="3" id="KW-0479">Metal-binding</keyword>
<evidence type="ECO:0000256" key="2">
    <source>
        <dbReference type="ARBA" id="ARBA00022691"/>
    </source>
</evidence>
<dbReference type="Gene3D" id="3.20.20.70">
    <property type="entry name" value="Aldolase class I"/>
    <property type="match status" value="1"/>
</dbReference>
<evidence type="ECO:0000259" key="7">
    <source>
        <dbReference type="Pfam" id="PF04055"/>
    </source>
</evidence>
<keyword evidence="8" id="KW-0808">Transferase</keyword>
<dbReference type="GO" id="GO:0046872">
    <property type="term" value="F:metal ion binding"/>
    <property type="evidence" value="ECO:0007669"/>
    <property type="project" value="UniProtKB-KW"/>
</dbReference>
<reference evidence="8" key="1">
    <citation type="journal article" date="2020" name="mSystems">
        <title>Genome- and Community-Level Interaction Insights into Carbon Utilization and Element Cycling Functions of Hydrothermarchaeota in Hydrothermal Sediment.</title>
        <authorList>
            <person name="Zhou Z."/>
            <person name="Liu Y."/>
            <person name="Xu W."/>
            <person name="Pan J."/>
            <person name="Luo Z.H."/>
            <person name="Li M."/>
        </authorList>
    </citation>
    <scope>NUCLEOTIDE SEQUENCE [LARGE SCALE GENOMIC DNA]</scope>
    <source>
        <strain evidence="8">SpSt-767</strain>
    </source>
</reference>
<dbReference type="SUPFAM" id="SSF53448">
    <property type="entry name" value="Nucleotide-diphospho-sugar transferases"/>
    <property type="match status" value="2"/>
</dbReference>
<feature type="domain" description="Glycosyltransferase 2-like" evidence="6">
    <location>
        <begin position="650"/>
        <end position="752"/>
    </location>
</feature>
<dbReference type="InterPro" id="IPR029044">
    <property type="entry name" value="Nucleotide-diphossugar_trans"/>
</dbReference>
<evidence type="ECO:0000256" key="1">
    <source>
        <dbReference type="ARBA" id="ARBA00001966"/>
    </source>
</evidence>